<evidence type="ECO:0000256" key="7">
    <source>
        <dbReference type="ARBA" id="ARBA00022692"/>
    </source>
</evidence>
<comment type="function">
    <text evidence="17">Transports the metallophore pseudopaline, which is involved in the acquisition of nickel and zinc, and thus enables bacterial growth inside the host, where metal access is limited. Is probably involved in the import of pseudopaline-metal complexes.</text>
</comment>
<evidence type="ECO:0000256" key="2">
    <source>
        <dbReference type="ARBA" id="ARBA00009810"/>
    </source>
</evidence>
<evidence type="ECO:0000256" key="1">
    <source>
        <dbReference type="ARBA" id="ARBA00004571"/>
    </source>
</evidence>
<keyword evidence="9" id="KW-0864">Zinc transport</keyword>
<evidence type="ECO:0000256" key="16">
    <source>
        <dbReference type="ARBA" id="ARBA00023237"/>
    </source>
</evidence>
<evidence type="ECO:0000256" key="18">
    <source>
        <dbReference type="ARBA" id="ARBA00072467"/>
    </source>
</evidence>
<sequence length="706" mass="78201">MTYSKGFSRRLTLVSAISLCTFGAHAQTESEPIELDATEVVGTREQGYRATVAPTANKSDTPVKQTPFSIQTVTRELIEDRGVTTFGEAIRTVPGITNQVGFGGVNDRFRLRGFGTEANLKNGVRRANFVAIDDLVNIEQIEVLKGPSSALYGRFEPGGVVNLVTKKPLAEQRTQVDFSAGRYDFYRSTLDTSGPLGDNLGYRLTAAWQDNGSFRDFVHNESQFISPVLTWQLAPETALTFEFEYARKVADMDRGFGNNELYLSAPIERNFAEPHTRASAISKLASVTLDHALDDNWELHTALQVSDARLDAYWYSYGFLNGGIGGTPENPTVSRRPQLNRDRQIDATGLAEVSRRFSTGAIGHRILLGTEYSRDWWDYDAAVGSTSVIDFNNPVYGTSPSALSPTGEGRFINDSWALYAQDELTFGAEERWRLLLGGRFDHVEASAIDDFYGLDEPAEKRFSAFSPRVGLTWTPVDPLSLYASWSRSMRTELNNGILQGGALPSPVKGEQYEVGAKFSLLDGRLTPTLAYFDIRRKDGLVSDPNDPTFTYSIQVGEQRSKGWEIDLPFMITPNWRLLASYTRLNAIISDDTDAGLQGNRLANAPQTNASLWTSYDLVGIAPGLSVGVGANYVGEREANNSNTFTLPSYTRWDANLMYRFGQAQHYRVQLNVQNLFDKRYYDSGGSFVPTYPGAPRTAVLTLGAMF</sequence>
<dbReference type="PANTHER" id="PTHR32552">
    <property type="entry name" value="FERRICHROME IRON RECEPTOR-RELATED"/>
    <property type="match status" value="1"/>
</dbReference>
<keyword evidence="14 19" id="KW-0472">Membrane</keyword>
<dbReference type="GO" id="GO:0015344">
    <property type="term" value="F:siderophore uptake transmembrane transporter activity"/>
    <property type="evidence" value="ECO:0007669"/>
    <property type="project" value="TreeGrafter"/>
</dbReference>
<evidence type="ECO:0000256" key="6">
    <source>
        <dbReference type="ARBA" id="ARBA00022596"/>
    </source>
</evidence>
<dbReference type="GO" id="GO:0015675">
    <property type="term" value="P:nickel cation transport"/>
    <property type="evidence" value="ECO:0007669"/>
    <property type="project" value="UniProtKB-KW"/>
</dbReference>
<evidence type="ECO:0000256" key="19">
    <source>
        <dbReference type="PROSITE-ProRule" id="PRU01360"/>
    </source>
</evidence>
<dbReference type="PANTHER" id="PTHR32552:SF68">
    <property type="entry name" value="FERRICHROME OUTER MEMBRANE TRANSPORTER_PHAGE RECEPTOR"/>
    <property type="match status" value="1"/>
</dbReference>
<reference evidence="25" key="1">
    <citation type="submission" date="2016-10" db="EMBL/GenBank/DDBJ databases">
        <authorList>
            <person name="Varghese N."/>
            <person name="Submissions S."/>
        </authorList>
    </citation>
    <scope>NUCLEOTIDE SEQUENCE [LARGE SCALE GENOMIC DNA]</scope>
    <source>
        <strain evidence="25">LMG 2223</strain>
    </source>
</reference>
<evidence type="ECO:0000256" key="20">
    <source>
        <dbReference type="RuleBase" id="RU003357"/>
    </source>
</evidence>
<dbReference type="Gene3D" id="2.170.130.10">
    <property type="entry name" value="TonB-dependent receptor, plug domain"/>
    <property type="match status" value="1"/>
</dbReference>
<dbReference type="Pfam" id="PF07715">
    <property type="entry name" value="Plug"/>
    <property type="match status" value="1"/>
</dbReference>
<feature type="signal peptide" evidence="21">
    <location>
        <begin position="1"/>
        <end position="26"/>
    </location>
</feature>
<organism evidence="24 25">
    <name type="scientific">Pseudomonas mucidolens</name>
    <dbReference type="NCBI Taxonomy" id="46679"/>
    <lineage>
        <taxon>Bacteria</taxon>
        <taxon>Pseudomonadati</taxon>
        <taxon>Pseudomonadota</taxon>
        <taxon>Gammaproteobacteria</taxon>
        <taxon>Pseudomonadales</taxon>
        <taxon>Pseudomonadaceae</taxon>
        <taxon>Pseudomonas</taxon>
    </lineage>
</organism>
<dbReference type="InterPro" id="IPR036942">
    <property type="entry name" value="Beta-barrel_TonB_sf"/>
</dbReference>
<evidence type="ECO:0000259" key="23">
    <source>
        <dbReference type="Pfam" id="PF07715"/>
    </source>
</evidence>
<feature type="chain" id="PRO_5030027655" description="Metal-pseudopaline receptor CntO" evidence="21">
    <location>
        <begin position="27"/>
        <end position="706"/>
    </location>
</feature>
<evidence type="ECO:0000256" key="8">
    <source>
        <dbReference type="ARBA" id="ARBA00022729"/>
    </source>
</evidence>
<evidence type="ECO:0000256" key="17">
    <source>
        <dbReference type="ARBA" id="ARBA00056786"/>
    </source>
</evidence>
<keyword evidence="3 19" id="KW-0813">Transport</keyword>
<keyword evidence="10" id="KW-0408">Iron</keyword>
<evidence type="ECO:0000256" key="12">
    <source>
        <dbReference type="ARBA" id="ARBA00023077"/>
    </source>
</evidence>
<evidence type="ECO:0000313" key="24">
    <source>
        <dbReference type="EMBL" id="SDV03967.1"/>
    </source>
</evidence>
<dbReference type="AlphaFoldDB" id="A0A1H2NER1"/>
<dbReference type="STRING" id="46679.SAMN05216202_3580"/>
<dbReference type="CDD" id="cd01347">
    <property type="entry name" value="ligand_gated_channel"/>
    <property type="match status" value="1"/>
</dbReference>
<evidence type="ECO:0000256" key="9">
    <source>
        <dbReference type="ARBA" id="ARBA00022906"/>
    </source>
</evidence>
<dbReference type="EMBL" id="LT629802">
    <property type="protein sequence ID" value="SDV03967.1"/>
    <property type="molecule type" value="Genomic_DNA"/>
</dbReference>
<keyword evidence="4 19" id="KW-1134">Transmembrane beta strand</keyword>
<keyword evidence="11" id="KW-0406">Ion transport</keyword>
<gene>
    <name evidence="24" type="ORF">SAMN05216202_3580</name>
</gene>
<protein>
    <recommendedName>
        <fullName evidence="18">Metal-pseudopaline receptor CntO</fullName>
    </recommendedName>
</protein>
<feature type="domain" description="TonB-dependent receptor-like beta-barrel" evidence="22">
    <location>
        <begin position="231"/>
        <end position="675"/>
    </location>
</feature>
<evidence type="ECO:0000256" key="14">
    <source>
        <dbReference type="ARBA" id="ARBA00023136"/>
    </source>
</evidence>
<dbReference type="GO" id="GO:0038023">
    <property type="term" value="F:signaling receptor activity"/>
    <property type="evidence" value="ECO:0007669"/>
    <property type="project" value="InterPro"/>
</dbReference>
<evidence type="ECO:0000313" key="25">
    <source>
        <dbReference type="Proteomes" id="UP000198600"/>
    </source>
</evidence>
<dbReference type="SUPFAM" id="SSF56935">
    <property type="entry name" value="Porins"/>
    <property type="match status" value="1"/>
</dbReference>
<evidence type="ECO:0000256" key="4">
    <source>
        <dbReference type="ARBA" id="ARBA00022452"/>
    </source>
</evidence>
<keyword evidence="5" id="KW-0410">Iron transport</keyword>
<dbReference type="OrthoDB" id="127311at2"/>
<dbReference type="FunFam" id="2.40.170.20:FF:000005">
    <property type="entry name" value="TonB-dependent siderophore receptor"/>
    <property type="match status" value="1"/>
</dbReference>
<evidence type="ECO:0000256" key="13">
    <source>
        <dbReference type="ARBA" id="ARBA00023112"/>
    </source>
</evidence>
<evidence type="ECO:0000259" key="22">
    <source>
        <dbReference type="Pfam" id="PF00593"/>
    </source>
</evidence>
<dbReference type="InterPro" id="IPR010105">
    <property type="entry name" value="TonB_sidphr_rcpt"/>
</dbReference>
<dbReference type="PROSITE" id="PS52016">
    <property type="entry name" value="TONB_DEPENDENT_REC_3"/>
    <property type="match status" value="1"/>
</dbReference>
<dbReference type="Gene3D" id="2.40.170.20">
    <property type="entry name" value="TonB-dependent receptor, beta-barrel domain"/>
    <property type="match status" value="1"/>
</dbReference>
<keyword evidence="13" id="KW-0921">Nickel transport</keyword>
<dbReference type="FunFam" id="2.170.130.10:FF:000001">
    <property type="entry name" value="Catecholate siderophore TonB-dependent receptor"/>
    <property type="match status" value="1"/>
</dbReference>
<evidence type="ECO:0000256" key="11">
    <source>
        <dbReference type="ARBA" id="ARBA00023065"/>
    </source>
</evidence>
<dbReference type="GO" id="GO:0015891">
    <property type="term" value="P:siderophore transport"/>
    <property type="evidence" value="ECO:0007669"/>
    <property type="project" value="InterPro"/>
</dbReference>
<dbReference type="RefSeq" id="WP_084380003.1">
    <property type="nucleotide sequence ID" value="NZ_LS483433.1"/>
</dbReference>
<keyword evidence="8 21" id="KW-0732">Signal</keyword>
<dbReference type="InterPro" id="IPR012910">
    <property type="entry name" value="Plug_dom"/>
</dbReference>
<keyword evidence="9" id="KW-0862">Zinc</keyword>
<keyword evidence="7 19" id="KW-0812">Transmembrane</keyword>
<keyword evidence="6" id="KW-0533">Nickel</keyword>
<dbReference type="Proteomes" id="UP000198600">
    <property type="component" value="Chromosome I"/>
</dbReference>
<dbReference type="NCBIfam" id="TIGR01783">
    <property type="entry name" value="TonB-siderophor"/>
    <property type="match status" value="1"/>
</dbReference>
<keyword evidence="16 19" id="KW-0998">Cell outer membrane</keyword>
<accession>A0A1H2NER1</accession>
<evidence type="ECO:0000256" key="5">
    <source>
        <dbReference type="ARBA" id="ARBA00022496"/>
    </source>
</evidence>
<dbReference type="InterPro" id="IPR000531">
    <property type="entry name" value="Beta-barrel_TonB"/>
</dbReference>
<name>A0A1H2NER1_9PSED</name>
<keyword evidence="15" id="KW-0675">Receptor</keyword>
<evidence type="ECO:0000256" key="10">
    <source>
        <dbReference type="ARBA" id="ARBA00023004"/>
    </source>
</evidence>
<dbReference type="GO" id="GO:0006829">
    <property type="term" value="P:zinc ion transport"/>
    <property type="evidence" value="ECO:0007669"/>
    <property type="project" value="UniProtKB-KW"/>
</dbReference>
<keyword evidence="12 20" id="KW-0798">TonB box</keyword>
<evidence type="ECO:0000256" key="15">
    <source>
        <dbReference type="ARBA" id="ARBA00023170"/>
    </source>
</evidence>
<evidence type="ECO:0000256" key="21">
    <source>
        <dbReference type="SAM" id="SignalP"/>
    </source>
</evidence>
<evidence type="ECO:0000256" key="3">
    <source>
        <dbReference type="ARBA" id="ARBA00022448"/>
    </source>
</evidence>
<proteinExistence type="inferred from homology"/>
<feature type="domain" description="TonB-dependent receptor plug" evidence="23">
    <location>
        <begin position="63"/>
        <end position="160"/>
    </location>
</feature>
<comment type="subcellular location">
    <subcellularLocation>
        <location evidence="1 19">Cell outer membrane</location>
        <topology evidence="1 19">Multi-pass membrane protein</topology>
    </subcellularLocation>
</comment>
<dbReference type="InterPro" id="IPR039426">
    <property type="entry name" value="TonB-dep_rcpt-like"/>
</dbReference>
<dbReference type="InterPro" id="IPR037066">
    <property type="entry name" value="Plug_dom_sf"/>
</dbReference>
<dbReference type="Pfam" id="PF00593">
    <property type="entry name" value="TonB_dep_Rec_b-barrel"/>
    <property type="match status" value="1"/>
</dbReference>
<keyword evidence="25" id="KW-1185">Reference proteome</keyword>
<comment type="similarity">
    <text evidence="2 19 20">Belongs to the TonB-dependent receptor family.</text>
</comment>
<dbReference type="GO" id="GO:0009279">
    <property type="term" value="C:cell outer membrane"/>
    <property type="evidence" value="ECO:0007669"/>
    <property type="project" value="UniProtKB-SubCell"/>
</dbReference>